<dbReference type="GO" id="GO:0046872">
    <property type="term" value="F:metal ion binding"/>
    <property type="evidence" value="ECO:0007669"/>
    <property type="project" value="UniProtKB-KW"/>
</dbReference>
<keyword evidence="16" id="KW-1185">Reference proteome</keyword>
<keyword evidence="5 12" id="KW-0808">Transferase</keyword>
<comment type="similarity">
    <text evidence="3 12">Belongs to the phosphoglycerate kinase family.</text>
</comment>
<proteinExistence type="inferred from homology"/>
<feature type="region of interest" description="Disordered" evidence="14">
    <location>
        <begin position="592"/>
        <end position="621"/>
    </location>
</feature>
<dbReference type="EC" id="2.7.2.3" evidence="4 12"/>
<feature type="compositionally biased region" description="Acidic residues" evidence="14">
    <location>
        <begin position="592"/>
        <end position="603"/>
    </location>
</feature>
<comment type="subunit">
    <text evidence="13">Monomer.</text>
</comment>
<feature type="compositionally biased region" description="Low complexity" evidence="14">
    <location>
        <begin position="604"/>
        <end position="621"/>
    </location>
</feature>
<protein>
    <recommendedName>
        <fullName evidence="4 12">Phosphoglycerate kinase</fullName>
        <ecNumber evidence="4 12">2.7.2.3</ecNumber>
    </recommendedName>
</protein>
<comment type="cofactor">
    <cofactor evidence="1">
        <name>Mg(2+)</name>
        <dbReference type="ChEBI" id="CHEBI:18420"/>
    </cofactor>
</comment>
<dbReference type="CDD" id="cd00318">
    <property type="entry name" value="Phosphoglycerate_kinase"/>
    <property type="match status" value="1"/>
</dbReference>
<evidence type="ECO:0000256" key="7">
    <source>
        <dbReference type="ARBA" id="ARBA00022741"/>
    </source>
</evidence>
<evidence type="ECO:0000256" key="13">
    <source>
        <dbReference type="RuleBase" id="RU000696"/>
    </source>
</evidence>
<dbReference type="GO" id="GO:0043531">
    <property type="term" value="F:ADP binding"/>
    <property type="evidence" value="ECO:0000318"/>
    <property type="project" value="GO_Central"/>
</dbReference>
<evidence type="ECO:0000256" key="8">
    <source>
        <dbReference type="ARBA" id="ARBA00022777"/>
    </source>
</evidence>
<dbReference type="FunFam" id="3.40.50.1260:FF:000005">
    <property type="entry name" value="Phosphoglycerate kinase"/>
    <property type="match status" value="1"/>
</dbReference>
<keyword evidence="10" id="KW-0460">Magnesium</keyword>
<sequence>MSLNKLSIDKVDLKDKRVLIRVDFNVPQKEGKITNNQRIVAAVPTIKYALDNGAKSVILMSHLGRPDGRKQIKFTLEPVAAELKTLLGRDVTFLRDCVGAEVESATANPAPGSVFLLENLRFYVEEEGKGVNEAGEKIKADKAAVEKFRASLTKLGDVYINDAFGTAHRAHSSMVGCTLPQRATGFLMKKELDYFAKALDNPARPFLAILGGAKVADKIQLIKNLLDKVDEMIIGGGMAYTFLKVSQGSKIGNSLYDEEIEEEYCKGRRLKGAKIVPELLEKAKAKGVKIHLPLDFVCGDKFAEDATVTNVTAAEGVPDGQMGLDVGAESSKLFAEAVARAKTIVWNGPAGVFEWEKFAKGTKSLMDGVVAVTSKGAVTIIGGGDTATAAKKYNTEEAVSHVSTGVGMAVLSINGLAESMTQLVITPEDSDEDKDKMPFSVRSIFLSPSTRIRLFMVNDSFIPSFNSRFEVAISENKEIGEMEFIGSARSVARCLTALENLKEEKRQFGVKAMEIDREVHGRLTEKRNKRLIEIMESNDAYILHCPFPLSFPTEITIASMNEDRLKRAIEEIEMMRENEEDDLVVEILDQKDEEDREMNDSSDESVSTVESSASSKEGSILGSSSSIVSSLVNHIFGCIKSVVDSDDD</sequence>
<evidence type="ECO:0000256" key="12">
    <source>
        <dbReference type="RuleBase" id="RU000532"/>
    </source>
</evidence>
<evidence type="ECO:0000256" key="2">
    <source>
        <dbReference type="ARBA" id="ARBA00004838"/>
    </source>
</evidence>
<name>A0A2A6BGM2_PRIPA</name>
<evidence type="ECO:0000313" key="15">
    <source>
        <dbReference type="EnsemblMetazoa" id="PPA44393.1"/>
    </source>
</evidence>
<keyword evidence="6" id="KW-0479">Metal-binding</keyword>
<dbReference type="Gene3D" id="3.40.50.1260">
    <property type="entry name" value="Phosphoglycerate kinase, N-terminal domain"/>
    <property type="match status" value="2"/>
</dbReference>
<comment type="pathway">
    <text evidence="2 12">Carbohydrate degradation; glycolysis; pyruvate from D-glyceraldehyde 3-phosphate: step 2/5.</text>
</comment>
<evidence type="ECO:0000256" key="1">
    <source>
        <dbReference type="ARBA" id="ARBA00001946"/>
    </source>
</evidence>
<keyword evidence="8 12" id="KW-0418">Kinase</keyword>
<accession>A0A2A6BGM2</accession>
<dbReference type="InterPro" id="IPR001576">
    <property type="entry name" value="Phosphoglycerate_kinase"/>
</dbReference>
<dbReference type="Pfam" id="PF00162">
    <property type="entry name" value="PGK"/>
    <property type="match status" value="1"/>
</dbReference>
<dbReference type="GO" id="GO:0005829">
    <property type="term" value="C:cytosol"/>
    <property type="evidence" value="ECO:0000318"/>
    <property type="project" value="GO_Central"/>
</dbReference>
<dbReference type="GO" id="GO:0006096">
    <property type="term" value="P:glycolytic process"/>
    <property type="evidence" value="ECO:0000318"/>
    <property type="project" value="GO_Central"/>
</dbReference>
<dbReference type="EnsemblMetazoa" id="PPA44393.1">
    <property type="protein sequence ID" value="PPA44393.1"/>
    <property type="gene ID" value="WBGene00282762"/>
</dbReference>
<accession>A0A8R1UZE4</accession>
<organism evidence="15 16">
    <name type="scientific">Pristionchus pacificus</name>
    <name type="common">Parasitic nematode worm</name>
    <dbReference type="NCBI Taxonomy" id="54126"/>
    <lineage>
        <taxon>Eukaryota</taxon>
        <taxon>Metazoa</taxon>
        <taxon>Ecdysozoa</taxon>
        <taxon>Nematoda</taxon>
        <taxon>Chromadorea</taxon>
        <taxon>Rhabditida</taxon>
        <taxon>Rhabditina</taxon>
        <taxon>Diplogasteromorpha</taxon>
        <taxon>Diplogasteroidea</taxon>
        <taxon>Neodiplogasteridae</taxon>
        <taxon>Pristionchus</taxon>
    </lineage>
</organism>
<dbReference type="FunFam" id="3.40.50.1260:FF:000032">
    <property type="entry name" value="Phosphoglycerate kinase"/>
    <property type="match status" value="1"/>
</dbReference>
<dbReference type="GO" id="GO:0004618">
    <property type="term" value="F:phosphoglycerate kinase activity"/>
    <property type="evidence" value="ECO:0000318"/>
    <property type="project" value="GO_Central"/>
</dbReference>
<reference evidence="16" key="1">
    <citation type="journal article" date="2008" name="Nat. Genet.">
        <title>The Pristionchus pacificus genome provides a unique perspective on nematode lifestyle and parasitism.</title>
        <authorList>
            <person name="Dieterich C."/>
            <person name="Clifton S.W."/>
            <person name="Schuster L.N."/>
            <person name="Chinwalla A."/>
            <person name="Delehaunty K."/>
            <person name="Dinkelacker I."/>
            <person name="Fulton L."/>
            <person name="Fulton R."/>
            <person name="Godfrey J."/>
            <person name="Minx P."/>
            <person name="Mitreva M."/>
            <person name="Roeseler W."/>
            <person name="Tian H."/>
            <person name="Witte H."/>
            <person name="Yang S.P."/>
            <person name="Wilson R.K."/>
            <person name="Sommer R.J."/>
        </authorList>
    </citation>
    <scope>NUCLEOTIDE SEQUENCE [LARGE SCALE GENOMIC DNA]</scope>
    <source>
        <strain evidence="16">PS312</strain>
    </source>
</reference>
<keyword evidence="7" id="KW-0547">Nucleotide-binding</keyword>
<dbReference type="InterPro" id="IPR036043">
    <property type="entry name" value="Phosphoglycerate_kinase_sf"/>
</dbReference>
<evidence type="ECO:0000256" key="4">
    <source>
        <dbReference type="ARBA" id="ARBA00013061"/>
    </source>
</evidence>
<keyword evidence="11" id="KW-0324">Glycolysis</keyword>
<dbReference type="PROSITE" id="PS00111">
    <property type="entry name" value="PGLYCERATE_KINASE"/>
    <property type="match status" value="1"/>
</dbReference>
<evidence type="ECO:0000313" key="16">
    <source>
        <dbReference type="Proteomes" id="UP000005239"/>
    </source>
</evidence>
<reference evidence="15" key="2">
    <citation type="submission" date="2022-06" db="UniProtKB">
        <authorList>
            <consortium name="EnsemblMetazoa"/>
        </authorList>
    </citation>
    <scope>IDENTIFICATION</scope>
    <source>
        <strain evidence="15">PS312</strain>
    </source>
</reference>
<gene>
    <name evidence="15" type="primary">WBGene00282762</name>
</gene>
<dbReference type="InterPro" id="IPR015911">
    <property type="entry name" value="Phosphoglycerate_kinase_CS"/>
</dbReference>
<dbReference type="PANTHER" id="PTHR11406:SF0">
    <property type="entry name" value="PHOSPHOGLYCERATE KINASE"/>
    <property type="match status" value="1"/>
</dbReference>
<dbReference type="InterPro" id="IPR015824">
    <property type="entry name" value="Phosphoglycerate_kinase_N"/>
</dbReference>
<dbReference type="Proteomes" id="UP000005239">
    <property type="component" value="Unassembled WGS sequence"/>
</dbReference>
<evidence type="ECO:0000256" key="5">
    <source>
        <dbReference type="ARBA" id="ARBA00022679"/>
    </source>
</evidence>
<dbReference type="AlphaFoldDB" id="A0A2A6BGM2"/>
<dbReference type="PRINTS" id="PR00477">
    <property type="entry name" value="PHGLYCKINASE"/>
</dbReference>
<dbReference type="OrthoDB" id="275353at2759"/>
<evidence type="ECO:0000256" key="3">
    <source>
        <dbReference type="ARBA" id="ARBA00008982"/>
    </source>
</evidence>
<evidence type="ECO:0000256" key="9">
    <source>
        <dbReference type="ARBA" id="ARBA00022840"/>
    </source>
</evidence>
<keyword evidence="9" id="KW-0067">ATP-binding</keyword>
<dbReference type="GO" id="GO:0005524">
    <property type="term" value="F:ATP binding"/>
    <property type="evidence" value="ECO:0000318"/>
    <property type="project" value="GO_Central"/>
</dbReference>
<comment type="catalytic activity">
    <reaction evidence="12">
        <text>(2R)-3-phosphoglycerate + ATP = (2R)-3-phospho-glyceroyl phosphate + ADP</text>
        <dbReference type="Rhea" id="RHEA:14801"/>
        <dbReference type="ChEBI" id="CHEBI:30616"/>
        <dbReference type="ChEBI" id="CHEBI:57604"/>
        <dbReference type="ChEBI" id="CHEBI:58272"/>
        <dbReference type="ChEBI" id="CHEBI:456216"/>
        <dbReference type="EC" id="2.7.2.3"/>
    </reaction>
</comment>
<dbReference type="SUPFAM" id="SSF53748">
    <property type="entry name" value="Phosphoglycerate kinase"/>
    <property type="match status" value="1"/>
</dbReference>
<dbReference type="FunFam" id="3.40.50.1260:FF:000031">
    <property type="entry name" value="Phosphoglycerate kinase 1"/>
    <property type="match status" value="1"/>
</dbReference>
<evidence type="ECO:0000256" key="14">
    <source>
        <dbReference type="SAM" id="MobiDB-lite"/>
    </source>
</evidence>
<dbReference type="PANTHER" id="PTHR11406">
    <property type="entry name" value="PHOSPHOGLYCERATE KINASE"/>
    <property type="match status" value="1"/>
</dbReference>
<evidence type="ECO:0000256" key="11">
    <source>
        <dbReference type="ARBA" id="ARBA00023152"/>
    </source>
</evidence>
<evidence type="ECO:0000256" key="10">
    <source>
        <dbReference type="ARBA" id="ARBA00022842"/>
    </source>
</evidence>
<evidence type="ECO:0000256" key="6">
    <source>
        <dbReference type="ARBA" id="ARBA00022723"/>
    </source>
</evidence>
<dbReference type="GO" id="GO:0006094">
    <property type="term" value="P:gluconeogenesis"/>
    <property type="evidence" value="ECO:0000318"/>
    <property type="project" value="GO_Central"/>
</dbReference>
<dbReference type="HAMAP" id="MF_00145">
    <property type="entry name" value="Phosphoglyc_kinase"/>
    <property type="match status" value="1"/>
</dbReference>